<dbReference type="PANTHER" id="PTHR36316">
    <property type="entry name" value="OS06G0213900 PROTEIN"/>
    <property type="match status" value="1"/>
</dbReference>
<reference evidence="4" key="1">
    <citation type="submission" date="2025-08" db="UniProtKB">
        <authorList>
            <consortium name="RefSeq"/>
        </authorList>
    </citation>
    <scope>IDENTIFICATION</scope>
</reference>
<keyword evidence="3" id="KW-1185">Reference proteome</keyword>
<gene>
    <name evidence="4" type="primary">LOC105055170</name>
</gene>
<dbReference type="OrthoDB" id="1873983at2759"/>
<accession>A0A6I9S0X1</accession>
<evidence type="ECO:0000313" key="3">
    <source>
        <dbReference type="Proteomes" id="UP000504607"/>
    </source>
</evidence>
<protein>
    <submittedName>
        <fullName evidence="4">Uncharacterized protein LOC105055170</fullName>
    </submittedName>
</protein>
<organism evidence="3 4">
    <name type="scientific">Elaeis guineensis var. tenera</name>
    <name type="common">Oil palm</name>
    <dbReference type="NCBI Taxonomy" id="51953"/>
    <lineage>
        <taxon>Eukaryota</taxon>
        <taxon>Viridiplantae</taxon>
        <taxon>Streptophyta</taxon>
        <taxon>Embryophyta</taxon>
        <taxon>Tracheophyta</taxon>
        <taxon>Spermatophyta</taxon>
        <taxon>Magnoliopsida</taxon>
        <taxon>Liliopsida</taxon>
        <taxon>Arecaceae</taxon>
        <taxon>Arecoideae</taxon>
        <taxon>Cocoseae</taxon>
        <taxon>Elaeidinae</taxon>
        <taxon>Elaeis</taxon>
    </lineage>
</organism>
<keyword evidence="2" id="KW-1133">Transmembrane helix</keyword>
<dbReference type="GeneID" id="105055170"/>
<dbReference type="FunCoup" id="A0A6I9S0X1">
    <property type="interactions" value="3583"/>
</dbReference>
<dbReference type="InParanoid" id="A0A6I9S0X1"/>
<evidence type="ECO:0000313" key="4">
    <source>
        <dbReference type="RefSeq" id="XP_010935218.1"/>
    </source>
</evidence>
<evidence type="ECO:0000256" key="2">
    <source>
        <dbReference type="SAM" id="Phobius"/>
    </source>
</evidence>
<name>A0A6I9S0X1_ELAGV</name>
<feature type="region of interest" description="Disordered" evidence="1">
    <location>
        <begin position="1"/>
        <end position="30"/>
    </location>
</feature>
<dbReference type="KEGG" id="egu:105055170"/>
<dbReference type="Proteomes" id="UP000504607">
    <property type="component" value="Chromosome 12"/>
</dbReference>
<dbReference type="PANTHER" id="PTHR36316:SF1">
    <property type="entry name" value="OS06G0213900 PROTEIN"/>
    <property type="match status" value="1"/>
</dbReference>
<keyword evidence="2" id="KW-0472">Membrane</keyword>
<evidence type="ECO:0000256" key="1">
    <source>
        <dbReference type="SAM" id="MobiDB-lite"/>
    </source>
</evidence>
<feature type="transmembrane region" description="Helical" evidence="2">
    <location>
        <begin position="44"/>
        <end position="63"/>
    </location>
</feature>
<proteinExistence type="predicted"/>
<feature type="compositionally biased region" description="Low complexity" evidence="1">
    <location>
        <begin position="1"/>
        <end position="15"/>
    </location>
</feature>
<dbReference type="AlphaFoldDB" id="A0A6I9S0X1"/>
<sequence>MAVTSPSSSSSPSSSEPHGRGGLGGGARRRPLGLLENAMKRKDSFVQLFLMTGILMISLRSLGQKYRIHDLSRDTSELRQENDSLALRMASIKDALLHEASLDPSGLLASHLRRLFQDPN</sequence>
<keyword evidence="2" id="KW-0812">Transmembrane</keyword>
<dbReference type="RefSeq" id="XP_010935218.1">
    <property type="nucleotide sequence ID" value="XM_010936916.3"/>
</dbReference>